<dbReference type="AlphaFoldDB" id="D3AC21"/>
<feature type="transmembrane region" description="Helical" evidence="1">
    <location>
        <begin position="96"/>
        <end position="116"/>
    </location>
</feature>
<keyword evidence="1" id="KW-1133">Transmembrane helix</keyword>
<evidence type="ECO:0000313" key="3">
    <source>
        <dbReference type="Proteomes" id="UP000004968"/>
    </source>
</evidence>
<dbReference type="EMBL" id="ACIO01000078">
    <property type="protein sequence ID" value="EFD00606.1"/>
    <property type="molecule type" value="Genomic_DNA"/>
</dbReference>
<dbReference type="Proteomes" id="UP000004968">
    <property type="component" value="Unassembled WGS sequence"/>
</dbReference>
<dbReference type="HOGENOM" id="CLU_2034889_0_0_9"/>
<name>D3AC21_9FIRM</name>
<feature type="transmembrane region" description="Helical" evidence="1">
    <location>
        <begin position="64"/>
        <end position="84"/>
    </location>
</feature>
<organism evidence="2 3">
    <name type="scientific">Hungatella hathewayi DSM 13479</name>
    <dbReference type="NCBI Taxonomy" id="566550"/>
    <lineage>
        <taxon>Bacteria</taxon>
        <taxon>Bacillati</taxon>
        <taxon>Bacillota</taxon>
        <taxon>Clostridia</taxon>
        <taxon>Lachnospirales</taxon>
        <taxon>Lachnospiraceae</taxon>
        <taxon>Hungatella</taxon>
    </lineage>
</organism>
<gene>
    <name evidence="2" type="ORF">CLOSTHATH_01149</name>
</gene>
<feature type="transmembrane region" description="Helical" evidence="1">
    <location>
        <begin position="33"/>
        <end position="52"/>
    </location>
</feature>
<keyword evidence="1" id="KW-0812">Transmembrane</keyword>
<evidence type="ECO:0000256" key="1">
    <source>
        <dbReference type="SAM" id="Phobius"/>
    </source>
</evidence>
<proteinExistence type="predicted"/>
<keyword evidence="1" id="KW-0472">Membrane</keyword>
<comment type="caution">
    <text evidence="2">The sequence shown here is derived from an EMBL/GenBank/DDBJ whole genome shotgun (WGS) entry which is preliminary data.</text>
</comment>
<accession>D3AC21</accession>
<sequence length="121" mass="14072">MIFYAAVNMAAAALTVFTDITFRVCKQFTFTAMPLYVLSIAVPIAVSILLYIKILMQRKMPVWYSRLINAIVIILFIIVVPAFYHPLSWTWFVSTYILTAIVFYLQLCSFTYDIFFRKNNS</sequence>
<protein>
    <submittedName>
        <fullName evidence="2">Uncharacterized protein</fullName>
    </submittedName>
</protein>
<reference evidence="2 3" key="1">
    <citation type="submission" date="2010-01" db="EMBL/GenBank/DDBJ databases">
        <authorList>
            <person name="Weinstock G."/>
            <person name="Sodergren E."/>
            <person name="Clifton S."/>
            <person name="Fulton L."/>
            <person name="Fulton B."/>
            <person name="Courtney L."/>
            <person name="Fronick C."/>
            <person name="Harrison M."/>
            <person name="Strong C."/>
            <person name="Farmer C."/>
            <person name="Delahaunty K."/>
            <person name="Markovic C."/>
            <person name="Hall O."/>
            <person name="Minx P."/>
            <person name="Tomlinson C."/>
            <person name="Mitreva M."/>
            <person name="Nelson J."/>
            <person name="Hou S."/>
            <person name="Wollam A."/>
            <person name="Pepin K.H."/>
            <person name="Johnson M."/>
            <person name="Bhonagiri V."/>
            <person name="Nash W.E."/>
            <person name="Warren W."/>
            <person name="Chinwalla A."/>
            <person name="Mardis E.R."/>
            <person name="Wilson R.K."/>
        </authorList>
    </citation>
    <scope>NUCLEOTIDE SEQUENCE [LARGE SCALE GENOMIC DNA]</scope>
    <source>
        <strain evidence="2 3">DSM 13479</strain>
    </source>
</reference>
<evidence type="ECO:0000313" key="2">
    <source>
        <dbReference type="EMBL" id="EFD00606.1"/>
    </source>
</evidence>